<feature type="transmembrane region" description="Helical" evidence="1">
    <location>
        <begin position="30"/>
        <end position="51"/>
    </location>
</feature>
<gene>
    <name evidence="2" type="ORF">GLW00_06640</name>
</gene>
<protein>
    <submittedName>
        <fullName evidence="2">Uncharacterized protein</fullName>
    </submittedName>
</protein>
<evidence type="ECO:0000313" key="2">
    <source>
        <dbReference type="EMBL" id="MYL70517.1"/>
    </source>
</evidence>
<comment type="caution">
    <text evidence="2">The sequence shown here is derived from an EMBL/GenBank/DDBJ whole genome shotgun (WGS) entry which is preliminary data.</text>
</comment>
<dbReference type="RefSeq" id="WP_160912419.1">
    <property type="nucleotide sequence ID" value="NZ_WMFA01000002.1"/>
</dbReference>
<proteinExistence type="predicted"/>
<keyword evidence="1" id="KW-0472">Membrane</keyword>
<reference evidence="2 3" key="1">
    <citation type="submission" date="2019-11" db="EMBL/GenBank/DDBJ databases">
        <title>Genome sequences of 17 halophilic strains isolated from different environments.</title>
        <authorList>
            <person name="Furrow R.E."/>
        </authorList>
    </citation>
    <scope>NUCLEOTIDE SEQUENCE [LARGE SCALE GENOMIC DNA]</scope>
    <source>
        <strain evidence="2 3">SL-4</strain>
    </source>
</reference>
<organism evidence="2 3">
    <name type="scientific">Halobacillus litoralis</name>
    <dbReference type="NCBI Taxonomy" id="45668"/>
    <lineage>
        <taxon>Bacteria</taxon>
        <taxon>Bacillati</taxon>
        <taxon>Bacillota</taxon>
        <taxon>Bacilli</taxon>
        <taxon>Bacillales</taxon>
        <taxon>Bacillaceae</taxon>
        <taxon>Halobacillus</taxon>
    </lineage>
</organism>
<name>A0A845FA61_9BACI</name>
<keyword evidence="1" id="KW-1133">Transmembrane helix</keyword>
<dbReference type="GeneID" id="78006660"/>
<dbReference type="EMBL" id="WMFA01000002">
    <property type="protein sequence ID" value="MYL70517.1"/>
    <property type="molecule type" value="Genomic_DNA"/>
</dbReference>
<keyword evidence="1" id="KW-0812">Transmembrane</keyword>
<dbReference type="AlphaFoldDB" id="A0A845FA61"/>
<sequence length="59" mass="6537">MNWKKAVLLFIGVLFGLVVTDMFTHSGFDSGQLLLTIVGGSLGYSLVLLFLSKRQGKRY</sequence>
<evidence type="ECO:0000256" key="1">
    <source>
        <dbReference type="SAM" id="Phobius"/>
    </source>
</evidence>
<evidence type="ECO:0000313" key="3">
    <source>
        <dbReference type="Proteomes" id="UP000450457"/>
    </source>
</evidence>
<dbReference type="Proteomes" id="UP000450457">
    <property type="component" value="Unassembled WGS sequence"/>
</dbReference>
<accession>A0A845FA61</accession>